<dbReference type="EMBL" id="ACZK01000010">
    <property type="protein sequence ID" value="EHG24127.1"/>
    <property type="molecule type" value="Genomic_DNA"/>
</dbReference>
<dbReference type="eggNOG" id="ENOG50318R1">
    <property type="taxonomic scope" value="Bacteria"/>
</dbReference>
<evidence type="ECO:0000313" key="1">
    <source>
        <dbReference type="EMBL" id="EHG24127.1"/>
    </source>
</evidence>
<gene>
    <name evidence="1" type="ORF">HMPREF9332_00328</name>
</gene>
<sequence>MLPFTYHSILYRSMNSFLYSQPVLDLITIATEYCKQVEQTEGEERNHFIEVMRGILPMIYLKMSLLGDVPEIPGFNEGKLTEADYDYIRHNVAALLAERDDYLDVFVEDFKYSDQPVLCTISENLADIYQVLRELVETFREGFEEPMQVALFEAVEKFKLYWGQTLLNALRALHDAQFGGNYQE</sequence>
<dbReference type="InterPro" id="IPR038312">
    <property type="entry name" value="DUF5063_sf"/>
</dbReference>
<dbReference type="Pfam" id="PF16702">
    <property type="entry name" value="DUF5063"/>
    <property type="match status" value="1"/>
</dbReference>
<proteinExistence type="predicted"/>
<evidence type="ECO:0008006" key="3">
    <source>
        <dbReference type="Google" id="ProtNLM"/>
    </source>
</evidence>
<keyword evidence="2" id="KW-1185">Reference proteome</keyword>
<accession>G5G9S7</accession>
<dbReference type="Proteomes" id="UP000015993">
    <property type="component" value="Unassembled WGS sequence"/>
</dbReference>
<organism evidence="1 2">
    <name type="scientific">Alloprevotella rava F0323</name>
    <dbReference type="NCBI Taxonomy" id="679199"/>
    <lineage>
        <taxon>Bacteria</taxon>
        <taxon>Pseudomonadati</taxon>
        <taxon>Bacteroidota</taxon>
        <taxon>Bacteroidia</taxon>
        <taxon>Bacteroidales</taxon>
        <taxon>Prevotellaceae</taxon>
        <taxon>Alloprevotella</taxon>
    </lineage>
</organism>
<comment type="caution">
    <text evidence="1">The sequence shown here is derived from an EMBL/GenBank/DDBJ whole genome shotgun (WGS) entry which is preliminary data.</text>
</comment>
<dbReference type="STRING" id="679199.HMPREF9332_00328"/>
<reference evidence="1 2" key="1">
    <citation type="submission" date="2011-08" db="EMBL/GenBank/DDBJ databases">
        <title>The Genome Sequence of Prevotella sp. oral taxon 302 str. F0323.</title>
        <authorList>
            <consortium name="The Broad Institute Genome Sequencing Platform"/>
            <person name="Earl A."/>
            <person name="Ward D."/>
            <person name="Feldgarden M."/>
            <person name="Gevers D."/>
            <person name="Izard J."/>
            <person name="Blanton J.M."/>
            <person name="Baranova O.V."/>
            <person name="Tanner A.C."/>
            <person name="Dewhirst F.E."/>
            <person name="Young S.K."/>
            <person name="Zeng Q."/>
            <person name="Gargeya S."/>
            <person name="Fitzgerald M."/>
            <person name="Haas B."/>
            <person name="Abouelleil A."/>
            <person name="Alvarado L."/>
            <person name="Arachchi H.M."/>
            <person name="Berlin A."/>
            <person name="Brown A."/>
            <person name="Chapman S.B."/>
            <person name="Chen Z."/>
            <person name="Dunbar C."/>
            <person name="Freedman E."/>
            <person name="Gearin G."/>
            <person name="Gellesch M."/>
            <person name="Goldberg J."/>
            <person name="Griggs A."/>
            <person name="Gujja S."/>
            <person name="Heiman D."/>
            <person name="Howarth C."/>
            <person name="Larson L."/>
            <person name="Lui A."/>
            <person name="MacDonald P.J.P."/>
            <person name="Montmayeur A."/>
            <person name="Murphy C."/>
            <person name="Neiman D."/>
            <person name="Pearson M."/>
            <person name="Priest M."/>
            <person name="Roberts A."/>
            <person name="Saif S."/>
            <person name="Shea T."/>
            <person name="Shenoy N."/>
            <person name="Sisk P."/>
            <person name="Stolte C."/>
            <person name="Sykes S."/>
            <person name="Wortman J."/>
            <person name="Nusbaum C."/>
            <person name="Birren B."/>
        </authorList>
    </citation>
    <scope>NUCLEOTIDE SEQUENCE [LARGE SCALE GENOMIC DNA]</scope>
    <source>
        <strain evidence="1 2">F0323</strain>
    </source>
</reference>
<name>G5G9S7_9BACT</name>
<dbReference type="InterPro" id="IPR032025">
    <property type="entry name" value="DUF5063"/>
</dbReference>
<dbReference type="PATRIC" id="fig|679199.3.peg.341"/>
<dbReference type="HOGENOM" id="CLU_1375822_0_0_10"/>
<protein>
    <recommendedName>
        <fullName evidence="3">DUF5063 domain-containing protein</fullName>
    </recommendedName>
</protein>
<dbReference type="Gene3D" id="1.20.120.1550">
    <property type="entry name" value="Protein of unknown function DUF5063"/>
    <property type="match status" value="1"/>
</dbReference>
<dbReference type="AlphaFoldDB" id="G5G9S7"/>
<evidence type="ECO:0000313" key="2">
    <source>
        <dbReference type="Proteomes" id="UP000015993"/>
    </source>
</evidence>